<sequence>MKTQKLTPANVAPVKRKNAAADPNNGNGIAASILNIPIGPITIPFAGDDAE</sequence>
<dbReference type="Proteomes" id="UP000500857">
    <property type="component" value="Chromosome"/>
</dbReference>
<dbReference type="InterPro" id="IPR031036">
    <property type="entry name" value="Pren_cyc_PirE"/>
</dbReference>
<feature type="region of interest" description="Disordered" evidence="1">
    <location>
        <begin position="1"/>
        <end position="26"/>
    </location>
</feature>
<evidence type="ECO:0000313" key="3">
    <source>
        <dbReference type="Proteomes" id="UP000500857"/>
    </source>
</evidence>
<reference evidence="2 3" key="1">
    <citation type="submission" date="2020-04" db="EMBL/GenBank/DDBJ databases">
        <authorList>
            <person name="Basu S."/>
            <person name="Maruthanayagam V."/>
            <person name="Chakraborty S."/>
            <person name="Pramanik A."/>
            <person name="Mukherjee J."/>
            <person name="Brink B."/>
        </authorList>
    </citation>
    <scope>NUCLEOTIDE SEQUENCE [LARGE SCALE GENOMIC DNA]</scope>
    <source>
        <strain evidence="2 3">AP17</strain>
    </source>
</reference>
<organism evidence="2 3">
    <name type="scientific">Oxynema aestuarii AP17</name>
    <dbReference type="NCBI Taxonomy" id="2064643"/>
    <lineage>
        <taxon>Bacteria</taxon>
        <taxon>Bacillati</taxon>
        <taxon>Cyanobacteriota</taxon>
        <taxon>Cyanophyceae</taxon>
        <taxon>Oscillatoriophycideae</taxon>
        <taxon>Oscillatoriales</taxon>
        <taxon>Oscillatoriaceae</taxon>
        <taxon>Oxynema</taxon>
        <taxon>Oxynema aestuarii</taxon>
    </lineage>
</organism>
<evidence type="ECO:0000313" key="2">
    <source>
        <dbReference type="EMBL" id="QIZ71374.1"/>
    </source>
</evidence>
<evidence type="ECO:0000256" key="1">
    <source>
        <dbReference type="SAM" id="MobiDB-lite"/>
    </source>
</evidence>
<dbReference type="RefSeq" id="WP_168569527.1">
    <property type="nucleotide sequence ID" value="NZ_CP051167.1"/>
</dbReference>
<dbReference type="Pfam" id="PF19158">
    <property type="entry name" value="DUF5840"/>
    <property type="match status" value="1"/>
</dbReference>
<keyword evidence="3" id="KW-1185">Reference proteome</keyword>
<dbReference type="KEGG" id="oxy:HCG48_12910"/>
<name>A0A6H1TXQ8_9CYAN</name>
<dbReference type="NCBIfam" id="TIGR04446">
    <property type="entry name" value="pren_cyc_PirE"/>
    <property type="match status" value="1"/>
</dbReference>
<dbReference type="EMBL" id="CP051167">
    <property type="protein sequence ID" value="QIZ71374.1"/>
    <property type="molecule type" value="Genomic_DNA"/>
</dbReference>
<proteinExistence type="predicted"/>
<accession>A0A6H1TXQ8</accession>
<gene>
    <name evidence="2" type="ORF">HCG48_12910</name>
</gene>
<protein>
    <submittedName>
        <fullName evidence="2">Anacyclamide/piricyclamide family prenylated cyclic peptide</fullName>
    </submittedName>
</protein>
<dbReference type="AlphaFoldDB" id="A0A6H1TXQ8"/>